<dbReference type="SUPFAM" id="SSF55781">
    <property type="entry name" value="GAF domain-like"/>
    <property type="match status" value="1"/>
</dbReference>
<evidence type="ECO:0000256" key="4">
    <source>
        <dbReference type="ARBA" id="ARBA00022840"/>
    </source>
</evidence>
<keyword evidence="3" id="KW-0418">Kinase</keyword>
<dbReference type="PANTHER" id="PTHR43289:SF34">
    <property type="entry name" value="SERINE_THREONINE-PROTEIN KINASE YBDM-RELATED"/>
    <property type="match status" value="1"/>
</dbReference>
<dbReference type="Pfam" id="PF00069">
    <property type="entry name" value="Pkinase"/>
    <property type="match status" value="1"/>
</dbReference>
<proteinExistence type="predicted"/>
<keyword evidence="2" id="KW-0547">Nucleotide-binding</keyword>
<organism evidence="7 8">
    <name type="scientific">Pelomonas margarita</name>
    <dbReference type="NCBI Taxonomy" id="3299031"/>
    <lineage>
        <taxon>Bacteria</taxon>
        <taxon>Pseudomonadati</taxon>
        <taxon>Pseudomonadota</taxon>
        <taxon>Betaproteobacteria</taxon>
        <taxon>Burkholderiales</taxon>
        <taxon>Sphaerotilaceae</taxon>
        <taxon>Roseateles</taxon>
    </lineage>
</organism>
<dbReference type="PANTHER" id="PTHR43289">
    <property type="entry name" value="MITOGEN-ACTIVATED PROTEIN KINASE KINASE KINASE 20-RELATED"/>
    <property type="match status" value="1"/>
</dbReference>
<feature type="domain" description="Protein kinase" evidence="5">
    <location>
        <begin position="12"/>
        <end position="273"/>
    </location>
</feature>
<comment type="caution">
    <text evidence="7">The sequence shown here is derived from an EMBL/GenBank/DDBJ whole genome shotgun (WGS) entry which is preliminary data.</text>
</comment>
<dbReference type="CDD" id="cd14014">
    <property type="entry name" value="STKc_PknB_like"/>
    <property type="match status" value="1"/>
</dbReference>
<dbReference type="SUPFAM" id="SSF109604">
    <property type="entry name" value="HD-domain/PDEase-like"/>
    <property type="match status" value="1"/>
</dbReference>
<dbReference type="PROSITE" id="PS51833">
    <property type="entry name" value="HDOD"/>
    <property type="match status" value="1"/>
</dbReference>
<dbReference type="PROSITE" id="PS50011">
    <property type="entry name" value="PROTEIN_KINASE_DOM"/>
    <property type="match status" value="1"/>
</dbReference>
<evidence type="ECO:0000313" key="7">
    <source>
        <dbReference type="EMBL" id="MFG6440340.1"/>
    </source>
</evidence>
<sequence length="798" mass="86622">MTDDTPPELGRFRLLQRLGEGAQATVWLAHDPLLDREVAVKLLKTQAVDATAPGTVDEWLHEARAVSRLTHPNIVPVFEADTQGGRSYLVFEYVSGGTLSERLRAGPRPSAAEAVTLMLGVLDGLVAAHAAGLVHRDLKPSNVLMDARGRPRVMDFGIAARVSSAANQPSRVVGTPGYISPEAAAGAVPHPQMDVFAAAIVLAEMLSGQRLNYDPDPWRAVQRAQTTDLELPSGLGRDVDDALRAIVQRGLARDPDARWPSATQMRDALAAWLRPVVEPDADAQDAPVLDFLLRRMRHKSDFPALSDAIASIQRLTQSENESLASLSNEILKDVALTQKLLRLINTAAYRHTGGGGISTVSRAVALIGFAGIRNLALSLVLLERMENKGHAQRLREDFLRSLMAASLARELCLNPREAEEAFLGAMLHHLGRTLTEFYFPEEADAVRRLVSPADDGLAASEAAASAQVLGMSYEALGLGVAKQWGLPESLQRSMRRPPGEAPAKHVDEAPERQRWLARASNEMADLILQTPPDQAYAKVKALAQRYSRALGIRPESFEEAADTARQRLTQVTEALELRLPQNSRAQRLLAPLAPAAQDSLTAHELAPTMVMERTQAIAAPQPQPQQQVAELLAAGVQEITDAMVNSFQLNGVLRMILETIYRALGLRRVIFCLRDGRGQTLTGRLGVGQDVERLAPLLRVELTQQPPDLLAAVCIKGADTLIQDARAPNVAARLPAWFKGEMQAQSFLLLPLVLKGAPLGLIYADHAEAGAVQLGEKELSLLRTLRNQAVMAFRQASG</sequence>
<name>A0ABW7FF55_9BURK</name>
<evidence type="ECO:0000313" key="8">
    <source>
        <dbReference type="Proteomes" id="UP001606301"/>
    </source>
</evidence>
<dbReference type="Pfam" id="PF01590">
    <property type="entry name" value="GAF"/>
    <property type="match status" value="1"/>
</dbReference>
<evidence type="ECO:0000256" key="3">
    <source>
        <dbReference type="ARBA" id="ARBA00022777"/>
    </source>
</evidence>
<evidence type="ECO:0000256" key="1">
    <source>
        <dbReference type="ARBA" id="ARBA00022679"/>
    </source>
</evidence>
<evidence type="ECO:0000259" key="6">
    <source>
        <dbReference type="PROSITE" id="PS51833"/>
    </source>
</evidence>
<dbReference type="SUPFAM" id="SSF56112">
    <property type="entry name" value="Protein kinase-like (PK-like)"/>
    <property type="match status" value="1"/>
</dbReference>
<dbReference type="InterPro" id="IPR029016">
    <property type="entry name" value="GAF-like_dom_sf"/>
</dbReference>
<dbReference type="Gene3D" id="3.30.450.40">
    <property type="match status" value="1"/>
</dbReference>
<dbReference type="InterPro" id="IPR000719">
    <property type="entry name" value="Prot_kinase_dom"/>
</dbReference>
<dbReference type="Pfam" id="PF08668">
    <property type="entry name" value="HDOD"/>
    <property type="match status" value="1"/>
</dbReference>
<dbReference type="RefSeq" id="WP_394396417.1">
    <property type="nucleotide sequence ID" value="NZ_JBIGHW010000003.1"/>
</dbReference>
<gene>
    <name evidence="7" type="ORF">ACG0Z3_06545</name>
</gene>
<protein>
    <submittedName>
        <fullName evidence="7">HDOD domain-containing protein</fullName>
    </submittedName>
</protein>
<dbReference type="Gene3D" id="1.10.510.10">
    <property type="entry name" value="Transferase(Phosphotransferase) domain 1"/>
    <property type="match status" value="1"/>
</dbReference>
<keyword evidence="1" id="KW-0808">Transferase</keyword>
<dbReference type="Gene3D" id="1.10.3210.10">
    <property type="entry name" value="Hypothetical protein af1432"/>
    <property type="match status" value="1"/>
</dbReference>
<evidence type="ECO:0000256" key="2">
    <source>
        <dbReference type="ARBA" id="ARBA00022741"/>
    </source>
</evidence>
<dbReference type="EMBL" id="JBIGHW010000003">
    <property type="protein sequence ID" value="MFG6440340.1"/>
    <property type="molecule type" value="Genomic_DNA"/>
</dbReference>
<dbReference type="InterPro" id="IPR003018">
    <property type="entry name" value="GAF"/>
</dbReference>
<dbReference type="InterPro" id="IPR013976">
    <property type="entry name" value="HDOD"/>
</dbReference>
<keyword evidence="8" id="KW-1185">Reference proteome</keyword>
<feature type="domain" description="HDOD" evidence="6">
    <location>
        <begin position="302"/>
        <end position="500"/>
    </location>
</feature>
<reference evidence="7 8" key="1">
    <citation type="submission" date="2024-08" db="EMBL/GenBank/DDBJ databases">
        <authorList>
            <person name="Lu H."/>
        </authorList>
    </citation>
    <scope>NUCLEOTIDE SEQUENCE [LARGE SCALE GENOMIC DNA]</scope>
    <source>
        <strain evidence="7 8">LKC17W</strain>
    </source>
</reference>
<evidence type="ECO:0000259" key="5">
    <source>
        <dbReference type="PROSITE" id="PS50011"/>
    </source>
</evidence>
<dbReference type="Proteomes" id="UP001606301">
    <property type="component" value="Unassembled WGS sequence"/>
</dbReference>
<dbReference type="InterPro" id="IPR008271">
    <property type="entry name" value="Ser/Thr_kinase_AS"/>
</dbReference>
<dbReference type="PROSITE" id="PS00108">
    <property type="entry name" value="PROTEIN_KINASE_ST"/>
    <property type="match status" value="1"/>
</dbReference>
<keyword evidence="4" id="KW-0067">ATP-binding</keyword>
<accession>A0ABW7FF55</accession>
<dbReference type="Gene3D" id="3.30.200.20">
    <property type="entry name" value="Phosphorylase Kinase, domain 1"/>
    <property type="match status" value="1"/>
</dbReference>
<dbReference type="InterPro" id="IPR011009">
    <property type="entry name" value="Kinase-like_dom_sf"/>
</dbReference>
<dbReference type="SMART" id="SM00220">
    <property type="entry name" value="S_TKc"/>
    <property type="match status" value="1"/>
</dbReference>